<gene>
    <name evidence="5" type="ORF">SAMN05192568_108012</name>
</gene>
<keyword evidence="6" id="KW-1185">Reference proteome</keyword>
<evidence type="ECO:0000313" key="6">
    <source>
        <dbReference type="Proteomes" id="UP000199048"/>
    </source>
</evidence>
<accession>A0A1I4UXF3</accession>
<dbReference type="CDD" id="cd00038">
    <property type="entry name" value="CAP_ED"/>
    <property type="match status" value="1"/>
</dbReference>
<dbReference type="Pfam" id="PF13545">
    <property type="entry name" value="HTH_Crp_2"/>
    <property type="match status" value="1"/>
</dbReference>
<dbReference type="PROSITE" id="PS51063">
    <property type="entry name" value="HTH_CRP_2"/>
    <property type="match status" value="1"/>
</dbReference>
<dbReference type="AlphaFoldDB" id="A0A1I4UXF3"/>
<reference evidence="6" key="1">
    <citation type="submission" date="2016-10" db="EMBL/GenBank/DDBJ databases">
        <authorList>
            <person name="Varghese N."/>
            <person name="Submissions S."/>
        </authorList>
    </citation>
    <scope>NUCLEOTIDE SEQUENCE [LARGE SCALE GENOMIC DNA]</scope>
    <source>
        <strain evidence="6">BL36</strain>
    </source>
</reference>
<dbReference type="GO" id="GO:0006355">
    <property type="term" value="P:regulation of DNA-templated transcription"/>
    <property type="evidence" value="ECO:0007669"/>
    <property type="project" value="InterPro"/>
</dbReference>
<dbReference type="InterPro" id="IPR036388">
    <property type="entry name" value="WH-like_DNA-bd_sf"/>
</dbReference>
<keyword evidence="3" id="KW-0804">Transcription</keyword>
<feature type="domain" description="HTH crp-type" evidence="4">
    <location>
        <begin position="153"/>
        <end position="227"/>
    </location>
</feature>
<keyword evidence="1" id="KW-0805">Transcription regulation</keyword>
<dbReference type="InterPro" id="IPR018490">
    <property type="entry name" value="cNMP-bd_dom_sf"/>
</dbReference>
<dbReference type="InterPro" id="IPR000595">
    <property type="entry name" value="cNMP-bd_dom"/>
</dbReference>
<keyword evidence="2" id="KW-0238">DNA-binding</keyword>
<dbReference type="OrthoDB" id="7584044at2"/>
<dbReference type="SUPFAM" id="SSF46785">
    <property type="entry name" value="Winged helix' DNA-binding domain"/>
    <property type="match status" value="1"/>
</dbReference>
<protein>
    <submittedName>
        <fullName evidence="5">cAMP-binding domain of CRP or a regulatory subunit of cAMP-dependent protein kinases</fullName>
    </submittedName>
</protein>
<dbReference type="InterPro" id="IPR012318">
    <property type="entry name" value="HTH_CRP"/>
</dbReference>
<evidence type="ECO:0000256" key="2">
    <source>
        <dbReference type="ARBA" id="ARBA00023125"/>
    </source>
</evidence>
<dbReference type="Gene3D" id="2.60.120.10">
    <property type="entry name" value="Jelly Rolls"/>
    <property type="match status" value="1"/>
</dbReference>
<name>A0A1I4UXF3_9HYPH</name>
<keyword evidence="5" id="KW-0418">Kinase</keyword>
<dbReference type="GO" id="GO:0016301">
    <property type="term" value="F:kinase activity"/>
    <property type="evidence" value="ECO:0007669"/>
    <property type="project" value="UniProtKB-KW"/>
</dbReference>
<dbReference type="EMBL" id="FOTK01000080">
    <property type="protein sequence ID" value="SFM93555.1"/>
    <property type="molecule type" value="Genomic_DNA"/>
</dbReference>
<proteinExistence type="predicted"/>
<dbReference type="Proteomes" id="UP000199048">
    <property type="component" value="Unassembled WGS sequence"/>
</dbReference>
<dbReference type="GO" id="GO:0003677">
    <property type="term" value="F:DNA binding"/>
    <property type="evidence" value="ECO:0007669"/>
    <property type="project" value="UniProtKB-KW"/>
</dbReference>
<evidence type="ECO:0000313" key="5">
    <source>
        <dbReference type="EMBL" id="SFM93555.1"/>
    </source>
</evidence>
<keyword evidence="5" id="KW-0808">Transferase</keyword>
<organism evidence="5 6">
    <name type="scientific">Methylobacterium pseudosasicola</name>
    <dbReference type="NCBI Taxonomy" id="582667"/>
    <lineage>
        <taxon>Bacteria</taxon>
        <taxon>Pseudomonadati</taxon>
        <taxon>Pseudomonadota</taxon>
        <taxon>Alphaproteobacteria</taxon>
        <taxon>Hyphomicrobiales</taxon>
        <taxon>Methylobacteriaceae</taxon>
        <taxon>Methylobacterium</taxon>
    </lineage>
</organism>
<dbReference type="SUPFAM" id="SSF51206">
    <property type="entry name" value="cAMP-binding domain-like"/>
    <property type="match status" value="1"/>
</dbReference>
<dbReference type="STRING" id="582667.SAMN05192568_108012"/>
<dbReference type="Pfam" id="PF00027">
    <property type="entry name" value="cNMP_binding"/>
    <property type="match status" value="1"/>
</dbReference>
<evidence type="ECO:0000256" key="1">
    <source>
        <dbReference type="ARBA" id="ARBA00023015"/>
    </source>
</evidence>
<dbReference type="InterPro" id="IPR036390">
    <property type="entry name" value="WH_DNA-bd_sf"/>
</dbReference>
<dbReference type="RefSeq" id="WP_092047226.1">
    <property type="nucleotide sequence ID" value="NZ_FOTK01000080.1"/>
</dbReference>
<evidence type="ECO:0000259" key="4">
    <source>
        <dbReference type="PROSITE" id="PS51063"/>
    </source>
</evidence>
<dbReference type="Gene3D" id="1.10.10.10">
    <property type="entry name" value="Winged helix-like DNA-binding domain superfamily/Winged helix DNA-binding domain"/>
    <property type="match status" value="1"/>
</dbReference>
<dbReference type="InterPro" id="IPR014710">
    <property type="entry name" value="RmlC-like_jellyroll"/>
</dbReference>
<evidence type="ECO:0000256" key="3">
    <source>
        <dbReference type="ARBA" id="ARBA00023163"/>
    </source>
</evidence>
<sequence>MSSAPDNHAMNCLIRKLESIAPLSDRSRQAIESLPVRIHKLDARRDIVRDGDKPTHCCLIIDGWACRYKLLSQGKRQILSFHIPGDIPDLQSLHTHTMDHSLGTMTEATVAFIPHENLRELTARHPGLAAIFWRDTLIDAGIFRAWLVSMGRRSAFEHVAHLFCELYLKLQAVGLAGNYRCPLPITQADLADALGLTPVHINRVLQEMRGKTLITLRSSTLVIEAWSELLRVSEFDPTYLHLEKRATG</sequence>